<feature type="compositionally biased region" description="Polar residues" evidence="1">
    <location>
        <begin position="178"/>
        <end position="190"/>
    </location>
</feature>
<dbReference type="Proteomes" id="UP001218218">
    <property type="component" value="Unassembled WGS sequence"/>
</dbReference>
<reference evidence="3" key="1">
    <citation type="submission" date="2023-03" db="EMBL/GenBank/DDBJ databases">
        <title>Massive genome expansion in bonnet fungi (Mycena s.s.) driven by repeated elements and novel gene families across ecological guilds.</title>
        <authorList>
            <consortium name="Lawrence Berkeley National Laboratory"/>
            <person name="Harder C.B."/>
            <person name="Miyauchi S."/>
            <person name="Viragh M."/>
            <person name="Kuo A."/>
            <person name="Thoen E."/>
            <person name="Andreopoulos B."/>
            <person name="Lu D."/>
            <person name="Skrede I."/>
            <person name="Drula E."/>
            <person name="Henrissat B."/>
            <person name="Morin E."/>
            <person name="Kohler A."/>
            <person name="Barry K."/>
            <person name="LaButti K."/>
            <person name="Morin E."/>
            <person name="Salamov A."/>
            <person name="Lipzen A."/>
            <person name="Mereny Z."/>
            <person name="Hegedus B."/>
            <person name="Baldrian P."/>
            <person name="Stursova M."/>
            <person name="Weitz H."/>
            <person name="Taylor A."/>
            <person name="Grigoriev I.V."/>
            <person name="Nagy L.G."/>
            <person name="Martin F."/>
            <person name="Kauserud H."/>
        </authorList>
    </citation>
    <scope>NUCLEOTIDE SEQUENCE</scope>
    <source>
        <strain evidence="3">CBHHK002</strain>
    </source>
</reference>
<feature type="region of interest" description="Disordered" evidence="1">
    <location>
        <begin position="123"/>
        <end position="148"/>
    </location>
</feature>
<accession>A0AAD7EM42</accession>
<proteinExistence type="predicted"/>
<feature type="region of interest" description="Disordered" evidence="1">
    <location>
        <begin position="162"/>
        <end position="190"/>
    </location>
</feature>
<feature type="transmembrane region" description="Helical" evidence="2">
    <location>
        <begin position="68"/>
        <end position="89"/>
    </location>
</feature>
<keyword evidence="2" id="KW-1133">Transmembrane helix</keyword>
<name>A0AAD7EM42_9AGAR</name>
<evidence type="ECO:0000256" key="1">
    <source>
        <dbReference type="SAM" id="MobiDB-lite"/>
    </source>
</evidence>
<protein>
    <submittedName>
        <fullName evidence="3">Uncharacterized protein</fullName>
    </submittedName>
</protein>
<gene>
    <name evidence="3" type="ORF">DFH08DRAFT_965439</name>
</gene>
<evidence type="ECO:0000313" key="4">
    <source>
        <dbReference type="Proteomes" id="UP001218218"/>
    </source>
</evidence>
<evidence type="ECO:0000313" key="3">
    <source>
        <dbReference type="EMBL" id="KAJ7334688.1"/>
    </source>
</evidence>
<keyword evidence="4" id="KW-1185">Reference proteome</keyword>
<organism evidence="3 4">
    <name type="scientific">Mycena albidolilacea</name>
    <dbReference type="NCBI Taxonomy" id="1033008"/>
    <lineage>
        <taxon>Eukaryota</taxon>
        <taxon>Fungi</taxon>
        <taxon>Dikarya</taxon>
        <taxon>Basidiomycota</taxon>
        <taxon>Agaricomycotina</taxon>
        <taxon>Agaricomycetes</taxon>
        <taxon>Agaricomycetidae</taxon>
        <taxon>Agaricales</taxon>
        <taxon>Marasmiineae</taxon>
        <taxon>Mycenaceae</taxon>
        <taxon>Mycena</taxon>
    </lineage>
</organism>
<feature type="compositionally biased region" description="Low complexity" evidence="1">
    <location>
        <begin position="162"/>
        <end position="173"/>
    </location>
</feature>
<sequence length="190" mass="20159">MSSTITSAPTPFVIGGRRAVTPLCLLFLFDFSFSGSGLPFAHGRSRPPTPARALHPDSSMGTDEEVRLGAGLLGLCLGALAFYSTVLVLATPEDLGGWGIPVIKLVRFFLAVKRVLGREANDLPETNPLQKETKKLVPPRPIKSGEASPEMVYSYGAAPSAATAPRLAPSPLLEQDRPSSLSTPSPAYWS</sequence>
<dbReference type="EMBL" id="JARIHO010000032">
    <property type="protein sequence ID" value="KAJ7334688.1"/>
    <property type="molecule type" value="Genomic_DNA"/>
</dbReference>
<keyword evidence="2" id="KW-0812">Transmembrane</keyword>
<comment type="caution">
    <text evidence="3">The sequence shown here is derived from an EMBL/GenBank/DDBJ whole genome shotgun (WGS) entry which is preliminary data.</text>
</comment>
<keyword evidence="2" id="KW-0472">Membrane</keyword>
<dbReference type="AlphaFoldDB" id="A0AAD7EM42"/>
<evidence type="ECO:0000256" key="2">
    <source>
        <dbReference type="SAM" id="Phobius"/>
    </source>
</evidence>